<name>A0A809RC07_9BACT</name>
<dbReference type="EMBL" id="AP021858">
    <property type="protein sequence ID" value="BBO24168.1"/>
    <property type="molecule type" value="Genomic_DNA"/>
</dbReference>
<organism evidence="1 2">
    <name type="scientific">Candidatus Nitrosymbiomonas proteolyticus</name>
    <dbReference type="NCBI Taxonomy" id="2608984"/>
    <lineage>
        <taxon>Bacteria</taxon>
        <taxon>Bacillati</taxon>
        <taxon>Armatimonadota</taxon>
        <taxon>Armatimonadota incertae sedis</taxon>
        <taxon>Candidatus Nitrosymbiomonas</taxon>
    </lineage>
</organism>
<dbReference type="KEGG" id="npy:NPRO_17630"/>
<gene>
    <name evidence="1" type="ORF">NPRO_17630</name>
</gene>
<evidence type="ECO:0000313" key="1">
    <source>
        <dbReference type="EMBL" id="BBO24168.1"/>
    </source>
</evidence>
<accession>A0A809RC07</accession>
<dbReference type="AlphaFoldDB" id="A0A809RC07"/>
<protein>
    <submittedName>
        <fullName evidence="1">Uncharacterized protein</fullName>
    </submittedName>
</protein>
<dbReference type="Proteomes" id="UP000662873">
    <property type="component" value="Chromosome"/>
</dbReference>
<evidence type="ECO:0000313" key="2">
    <source>
        <dbReference type="Proteomes" id="UP000662873"/>
    </source>
</evidence>
<sequence length="324" mass="36183">MLNALLLSISLAPQGPSYTDLNRVFAKGEKSEYEVRASLTTERRVIGLETWMPEDLDIRYKFKYEVVEMKADGICDLKYLRPSMTITEGETYDSPPKETVEKVDLNFLLTMSPVNDLIGMKDLNPPKPEKPPGAKLRSMSPWAGVLQETTLQAFVGQFAGEIYRLALFAGSMDASLDFAPKLPYDEVKVGDKWKRTVGYSPQKLAGKGGKLAVQRLDYTFEYVGMAETAGKPYHRVTASLELKTDLAEFIHQSFNVKPSETGLKEIPLQLKASVEFDLDPATRKTIAARAQSEGGFSIVITRFPDRPIQEERFKGRATLKLLSG</sequence>
<proteinExistence type="predicted"/>
<reference evidence="1" key="1">
    <citation type="journal article" name="DNA Res.">
        <title>The physiological potential of anammox bacteria as revealed by their core genome structure.</title>
        <authorList>
            <person name="Okubo T."/>
            <person name="Toyoda A."/>
            <person name="Fukuhara K."/>
            <person name="Uchiyama I."/>
            <person name="Harigaya Y."/>
            <person name="Kuroiwa M."/>
            <person name="Suzuki T."/>
            <person name="Murakami Y."/>
            <person name="Suwa Y."/>
            <person name="Takami H."/>
        </authorList>
    </citation>
    <scope>NUCLEOTIDE SEQUENCE</scope>
    <source>
        <strain evidence="1">317325-2</strain>
    </source>
</reference>